<sequence length="245" mass="26930">METASFIAVSHRSALNRQMNVVSNNLANMNTTAYRGERTIFQEYLQETQDGQGGHLSFVQDTTTFRRDQQGEMQHTGNPLDVALNGEGFFTVQTEEGPRYTRAGDFHLNPDGEIVTNNAQPVLDTNGNPIAIPEDAESIDITAEGSVRADGEELAQLDVVSFEEPEALTRHAAGLYEAGEEQQPQPIDENTTVEQGVLEGSNVKGIKEMTHMMDIMKSQQNAAQLAQQDHEMALRAIRTLVQGQG</sequence>
<dbReference type="EMBL" id="FNCE01000003">
    <property type="protein sequence ID" value="SDF93849.1"/>
    <property type="molecule type" value="Genomic_DNA"/>
</dbReference>
<evidence type="ECO:0000256" key="1">
    <source>
        <dbReference type="ARBA" id="ARBA00004117"/>
    </source>
</evidence>
<protein>
    <recommendedName>
        <fullName evidence="4">Flagellar basal-body rod protein FlgF</fullName>
    </recommendedName>
</protein>
<dbReference type="NCBIfam" id="TIGR03506">
    <property type="entry name" value="FlgEFG_subfam"/>
    <property type="match status" value="1"/>
</dbReference>
<dbReference type="InterPro" id="IPR037925">
    <property type="entry name" value="FlgE/F/G-like"/>
</dbReference>
<evidence type="ECO:0000259" key="6">
    <source>
        <dbReference type="Pfam" id="PF06429"/>
    </source>
</evidence>
<evidence type="ECO:0000313" key="9">
    <source>
        <dbReference type="Proteomes" id="UP000199415"/>
    </source>
</evidence>
<dbReference type="InterPro" id="IPR010930">
    <property type="entry name" value="Flg_bb/hook_C_dom"/>
</dbReference>
<feature type="domain" description="Flagellar hook protein FlgE/F/G-like D1" evidence="7">
    <location>
        <begin position="83"/>
        <end position="149"/>
    </location>
</feature>
<keyword evidence="3 4" id="KW-0975">Bacterial flagellum</keyword>
<evidence type="ECO:0000256" key="2">
    <source>
        <dbReference type="ARBA" id="ARBA00009677"/>
    </source>
</evidence>
<dbReference type="InterPro" id="IPR012836">
    <property type="entry name" value="FlgF"/>
</dbReference>
<evidence type="ECO:0000313" key="8">
    <source>
        <dbReference type="EMBL" id="SDF93849.1"/>
    </source>
</evidence>
<organism evidence="8 9">
    <name type="scientific">Limimonas halophila</name>
    <dbReference type="NCBI Taxonomy" id="1082479"/>
    <lineage>
        <taxon>Bacteria</taxon>
        <taxon>Pseudomonadati</taxon>
        <taxon>Pseudomonadota</taxon>
        <taxon>Alphaproteobacteria</taxon>
        <taxon>Rhodospirillales</taxon>
        <taxon>Rhodovibrionaceae</taxon>
        <taxon>Limimonas</taxon>
    </lineage>
</organism>
<comment type="similarity">
    <text evidence="2 4">Belongs to the flagella basal body rod proteins family.</text>
</comment>
<name>A0A1G7Q7E7_9PROT</name>
<dbReference type="Proteomes" id="UP000199415">
    <property type="component" value="Unassembled WGS sequence"/>
</dbReference>
<dbReference type="InterPro" id="IPR001444">
    <property type="entry name" value="Flag_bb_rod_N"/>
</dbReference>
<keyword evidence="8" id="KW-0966">Cell projection</keyword>
<dbReference type="Pfam" id="PF06429">
    <property type="entry name" value="Flg_bbr_C"/>
    <property type="match status" value="1"/>
</dbReference>
<evidence type="ECO:0000259" key="7">
    <source>
        <dbReference type="Pfam" id="PF22692"/>
    </source>
</evidence>
<dbReference type="InterPro" id="IPR020013">
    <property type="entry name" value="Flagellar_FlgE/F/G"/>
</dbReference>
<gene>
    <name evidence="8" type="ORF">SAMN05216241_103244</name>
</gene>
<dbReference type="OrthoDB" id="9804559at2"/>
<evidence type="ECO:0000256" key="4">
    <source>
        <dbReference type="RuleBase" id="RU362116"/>
    </source>
</evidence>
<keyword evidence="8" id="KW-0282">Flagellum</keyword>
<keyword evidence="9" id="KW-1185">Reference proteome</keyword>
<comment type="subcellular location">
    <subcellularLocation>
        <location evidence="1 4">Bacterial flagellum basal body</location>
    </subcellularLocation>
</comment>
<dbReference type="AlphaFoldDB" id="A0A1G7Q7E7"/>
<dbReference type="GO" id="GO:0030694">
    <property type="term" value="C:bacterial-type flagellum basal body, rod"/>
    <property type="evidence" value="ECO:0007669"/>
    <property type="project" value="UniProtKB-UniRule"/>
</dbReference>
<dbReference type="NCBIfam" id="TIGR02490">
    <property type="entry name" value="flgF"/>
    <property type="match status" value="1"/>
</dbReference>
<comment type="subunit">
    <text evidence="4">The basal body constitutes a major portion of the flagellar organelle and consists of five rings (E,L,P,S, and M) mounted on a central rod. The rod consists of about 26 subunits of FlgG in the distal portion, and FlgB, FlgC and FlgF are thought to build up the proximal portion of the rod with about 6 subunits each.</text>
</comment>
<dbReference type="InterPro" id="IPR053967">
    <property type="entry name" value="LlgE_F_G-like_D1"/>
</dbReference>
<dbReference type="RefSeq" id="WP_090019358.1">
    <property type="nucleotide sequence ID" value="NZ_FNCE01000003.1"/>
</dbReference>
<dbReference type="Pfam" id="PF00460">
    <property type="entry name" value="Flg_bb_rod"/>
    <property type="match status" value="1"/>
</dbReference>
<evidence type="ECO:0000259" key="5">
    <source>
        <dbReference type="Pfam" id="PF00460"/>
    </source>
</evidence>
<dbReference type="GO" id="GO:0071978">
    <property type="term" value="P:bacterial-type flagellum-dependent swarming motility"/>
    <property type="evidence" value="ECO:0007669"/>
    <property type="project" value="TreeGrafter"/>
</dbReference>
<proteinExistence type="inferred from homology"/>
<dbReference type="SUPFAM" id="SSF117143">
    <property type="entry name" value="Flagellar hook protein flgE"/>
    <property type="match status" value="1"/>
</dbReference>
<feature type="domain" description="Flagellar basal-body/hook protein C-terminal" evidence="6">
    <location>
        <begin position="195"/>
        <end position="238"/>
    </location>
</feature>
<keyword evidence="8" id="KW-0969">Cilium</keyword>
<dbReference type="STRING" id="1082479.SAMN05216241_103244"/>
<accession>A0A1G7Q7E7</accession>
<feature type="domain" description="Flagellar basal body rod protein N-terminal" evidence="5">
    <location>
        <begin position="13"/>
        <end position="34"/>
    </location>
</feature>
<dbReference type="PANTHER" id="PTHR30435">
    <property type="entry name" value="FLAGELLAR PROTEIN"/>
    <property type="match status" value="1"/>
</dbReference>
<dbReference type="Pfam" id="PF22692">
    <property type="entry name" value="LlgE_F_G_D1"/>
    <property type="match status" value="1"/>
</dbReference>
<reference evidence="8 9" key="1">
    <citation type="submission" date="2016-10" db="EMBL/GenBank/DDBJ databases">
        <authorList>
            <person name="de Groot N.N."/>
        </authorList>
    </citation>
    <scope>NUCLEOTIDE SEQUENCE [LARGE SCALE GENOMIC DNA]</scope>
    <source>
        <strain evidence="8 9">DSM 25584</strain>
    </source>
</reference>
<evidence type="ECO:0000256" key="3">
    <source>
        <dbReference type="ARBA" id="ARBA00023143"/>
    </source>
</evidence>
<dbReference type="PANTHER" id="PTHR30435:SF19">
    <property type="entry name" value="FLAGELLAR BASAL-BODY ROD PROTEIN FLGG"/>
    <property type="match status" value="1"/>
</dbReference>